<dbReference type="AlphaFoldDB" id="A0A841AFQ0"/>
<dbReference type="InterPro" id="IPR027417">
    <property type="entry name" value="P-loop_NTPase"/>
</dbReference>
<evidence type="ECO:0000313" key="8">
    <source>
        <dbReference type="Proteomes" id="UP000588158"/>
    </source>
</evidence>
<dbReference type="Pfam" id="PF03976">
    <property type="entry name" value="PPK2"/>
    <property type="match status" value="1"/>
</dbReference>
<gene>
    <name evidence="7" type="ORF">HNR70_002244</name>
</gene>
<comment type="function">
    <text evidence="4">Uses inorganic polyphosphate (polyP) as a donor to convert GDP to GTP or ADP to ATP.</text>
</comment>
<organism evidence="7 8">
    <name type="scientific">Brachybacterium aquaticum</name>
    <dbReference type="NCBI Taxonomy" id="1432564"/>
    <lineage>
        <taxon>Bacteria</taxon>
        <taxon>Bacillati</taxon>
        <taxon>Actinomycetota</taxon>
        <taxon>Actinomycetes</taxon>
        <taxon>Micrococcales</taxon>
        <taxon>Dermabacteraceae</taxon>
        <taxon>Brachybacterium</taxon>
    </lineage>
</organism>
<dbReference type="GO" id="GO:0008976">
    <property type="term" value="F:polyphosphate kinase activity"/>
    <property type="evidence" value="ECO:0007669"/>
    <property type="project" value="UniProtKB-UniRule"/>
</dbReference>
<evidence type="ECO:0000256" key="5">
    <source>
        <dbReference type="SAM" id="MobiDB-lite"/>
    </source>
</evidence>
<feature type="compositionally biased region" description="Basic residues" evidence="5">
    <location>
        <begin position="280"/>
        <end position="294"/>
    </location>
</feature>
<dbReference type="PANTHER" id="PTHR34383:SF1">
    <property type="entry name" value="ADP-POLYPHOSPHATE PHOSPHOTRANSFERASE"/>
    <property type="match status" value="1"/>
</dbReference>
<dbReference type="RefSeq" id="WP_184325764.1">
    <property type="nucleotide sequence ID" value="NZ_JACHLZ010000001.1"/>
</dbReference>
<proteinExistence type="inferred from homology"/>
<dbReference type="PIRSF" id="PIRSF028756">
    <property type="entry name" value="PPK2_prd"/>
    <property type="match status" value="1"/>
</dbReference>
<sequence length="294" mass="34506">MSRHDHERKDAPPAKLDKQAYEKELKHLQSELVAMQQWVIESGERVCLIFEGRDAAGKGSAIKRITQYLNPRHTRVVALPAPTEREKTQWYFQRYVPHLPAAGEIVIFDRSWYNRAGVERVMGFATEVQYHRFLRQAPDFERMLIEDGIRLIKYWFSVSDEEQEARFRSRADDPMRRWKLSPMDVESIARWEDYSRAKDAMFAATDLPGARWVTVESEDKKRSRINVIHDILQRVSWEYVEPQKIEIPTRPAERDTDYERPDRSSLEYAEDVASALERKKPAKKKPAKKSATKG</sequence>
<evidence type="ECO:0000313" key="7">
    <source>
        <dbReference type="EMBL" id="MBB5832431.1"/>
    </source>
</evidence>
<evidence type="ECO:0000256" key="3">
    <source>
        <dbReference type="ARBA" id="ARBA00022777"/>
    </source>
</evidence>
<dbReference type="InterPro" id="IPR016898">
    <property type="entry name" value="Polyphosphate_phosphotransfera"/>
</dbReference>
<dbReference type="EMBL" id="JACHLZ010000001">
    <property type="protein sequence ID" value="MBB5832431.1"/>
    <property type="molecule type" value="Genomic_DNA"/>
</dbReference>
<dbReference type="InterPro" id="IPR022486">
    <property type="entry name" value="PPK2_PA0141"/>
</dbReference>
<dbReference type="EC" id="2.7.4.-" evidence="4"/>
<name>A0A841AFQ0_9MICO</name>
<comment type="similarity">
    <text evidence="1 4">Belongs to the polyphosphate kinase 2 (PPK2) family. Class I subfamily.</text>
</comment>
<dbReference type="PANTHER" id="PTHR34383">
    <property type="entry name" value="POLYPHOSPHATE:AMP PHOSPHOTRANSFERASE-RELATED"/>
    <property type="match status" value="1"/>
</dbReference>
<dbReference type="Gene3D" id="3.40.50.300">
    <property type="entry name" value="P-loop containing nucleotide triphosphate hydrolases"/>
    <property type="match status" value="1"/>
</dbReference>
<accession>A0A841AFQ0</accession>
<dbReference type="NCBIfam" id="TIGR03707">
    <property type="entry name" value="PPK2_P_aer"/>
    <property type="match status" value="1"/>
</dbReference>
<protein>
    <recommendedName>
        <fullName evidence="4">ADP/GDP-polyphosphate phosphotransferase</fullName>
        <ecNumber evidence="4">2.7.4.-</ecNumber>
    </recommendedName>
    <alternativeName>
        <fullName evidence="4">Polyphosphate kinase PPK2</fullName>
    </alternativeName>
</protein>
<feature type="region of interest" description="Disordered" evidence="5">
    <location>
        <begin position="248"/>
        <end position="294"/>
    </location>
</feature>
<evidence type="ECO:0000259" key="6">
    <source>
        <dbReference type="Pfam" id="PF03976"/>
    </source>
</evidence>
<dbReference type="SUPFAM" id="SSF52540">
    <property type="entry name" value="P-loop containing nucleoside triphosphate hydrolases"/>
    <property type="match status" value="1"/>
</dbReference>
<dbReference type="GO" id="GO:0006793">
    <property type="term" value="P:phosphorus metabolic process"/>
    <property type="evidence" value="ECO:0007669"/>
    <property type="project" value="InterPro"/>
</dbReference>
<feature type="compositionally biased region" description="Basic and acidic residues" evidence="5">
    <location>
        <begin position="251"/>
        <end position="265"/>
    </location>
</feature>
<dbReference type="InterPro" id="IPR022488">
    <property type="entry name" value="PPK2-related"/>
</dbReference>
<comment type="subunit">
    <text evidence="4">Homotetramer.</text>
</comment>
<evidence type="ECO:0000256" key="4">
    <source>
        <dbReference type="RuleBase" id="RU369062"/>
    </source>
</evidence>
<keyword evidence="8" id="KW-1185">Reference proteome</keyword>
<reference evidence="7 8" key="1">
    <citation type="submission" date="2020-08" db="EMBL/GenBank/DDBJ databases">
        <title>Sequencing the genomes of 1000 actinobacteria strains.</title>
        <authorList>
            <person name="Klenk H.-P."/>
        </authorList>
    </citation>
    <scope>NUCLEOTIDE SEQUENCE [LARGE SCALE GENOMIC DNA]</scope>
    <source>
        <strain evidence="7 8">DSM 28796</strain>
    </source>
</reference>
<keyword evidence="2 4" id="KW-0808">Transferase</keyword>
<feature type="domain" description="Polyphosphate kinase-2-related" evidence="6">
    <location>
        <begin position="15"/>
        <end position="240"/>
    </location>
</feature>
<dbReference type="Proteomes" id="UP000588158">
    <property type="component" value="Unassembled WGS sequence"/>
</dbReference>
<evidence type="ECO:0000256" key="2">
    <source>
        <dbReference type="ARBA" id="ARBA00022679"/>
    </source>
</evidence>
<evidence type="ECO:0000256" key="1">
    <source>
        <dbReference type="ARBA" id="ARBA00009924"/>
    </source>
</evidence>
<comment type="caution">
    <text evidence="7">The sequence shown here is derived from an EMBL/GenBank/DDBJ whole genome shotgun (WGS) entry which is preliminary data.</text>
</comment>
<keyword evidence="3 4" id="KW-0418">Kinase</keyword>